<name>A0AAD3RDF9_LATJO</name>
<feature type="region of interest" description="Disordered" evidence="1">
    <location>
        <begin position="70"/>
        <end position="90"/>
    </location>
</feature>
<dbReference type="EMBL" id="BRZM01000091">
    <property type="protein sequence ID" value="GLD66299.1"/>
    <property type="molecule type" value="Genomic_DNA"/>
</dbReference>
<proteinExistence type="predicted"/>
<sequence>MPMAQEAGALPSPKKAAAAALAVRRWQYWFLRSYSVNTALAATNRPGMEPTGWEEPSSIQGKWRLIYGTSAGAHPSRHNKTVNMGSQQSQ</sequence>
<reference evidence="2" key="1">
    <citation type="submission" date="2022-08" db="EMBL/GenBank/DDBJ databases">
        <title>Genome sequencing of akame (Lates japonicus).</title>
        <authorList>
            <person name="Hashiguchi Y."/>
            <person name="Takahashi H."/>
        </authorList>
    </citation>
    <scope>NUCLEOTIDE SEQUENCE</scope>
    <source>
        <strain evidence="2">Kochi</strain>
    </source>
</reference>
<organism evidence="2 3">
    <name type="scientific">Lates japonicus</name>
    <name type="common">Japanese lates</name>
    <dbReference type="NCBI Taxonomy" id="270547"/>
    <lineage>
        <taxon>Eukaryota</taxon>
        <taxon>Metazoa</taxon>
        <taxon>Chordata</taxon>
        <taxon>Craniata</taxon>
        <taxon>Vertebrata</taxon>
        <taxon>Euteleostomi</taxon>
        <taxon>Actinopterygii</taxon>
        <taxon>Neopterygii</taxon>
        <taxon>Teleostei</taxon>
        <taxon>Neoteleostei</taxon>
        <taxon>Acanthomorphata</taxon>
        <taxon>Carangaria</taxon>
        <taxon>Carangaria incertae sedis</taxon>
        <taxon>Centropomidae</taxon>
        <taxon>Lates</taxon>
    </lineage>
</organism>
<dbReference type="Proteomes" id="UP001279410">
    <property type="component" value="Unassembled WGS sequence"/>
</dbReference>
<comment type="caution">
    <text evidence="2">The sequence shown here is derived from an EMBL/GenBank/DDBJ whole genome shotgun (WGS) entry which is preliminary data.</text>
</comment>
<dbReference type="AlphaFoldDB" id="A0AAD3RDF9"/>
<feature type="compositionally biased region" description="Polar residues" evidence="1">
    <location>
        <begin position="81"/>
        <end position="90"/>
    </location>
</feature>
<evidence type="ECO:0000256" key="1">
    <source>
        <dbReference type="SAM" id="MobiDB-lite"/>
    </source>
</evidence>
<evidence type="ECO:0000313" key="3">
    <source>
        <dbReference type="Proteomes" id="UP001279410"/>
    </source>
</evidence>
<protein>
    <submittedName>
        <fullName evidence="2">Trinucleotide repeat-containing gene 6C protein</fullName>
    </submittedName>
</protein>
<evidence type="ECO:0000313" key="2">
    <source>
        <dbReference type="EMBL" id="GLD66299.1"/>
    </source>
</evidence>
<accession>A0AAD3RDF9</accession>
<gene>
    <name evidence="2" type="ORF">AKAME5_001770300</name>
</gene>
<keyword evidence="3" id="KW-1185">Reference proteome</keyword>